<dbReference type="InterPro" id="IPR036259">
    <property type="entry name" value="MFS_trans_sf"/>
</dbReference>
<sequence length="415" mass="45832">MSNQLRIGSSIYINYILLGMINLIIALHMGFLTEQLNTDAAAISALISAIGIGKLIALSFAGKLSDNLGRRPMLITACFLYVVFLVAIPFAPTYTVAFMFALLAGMGNSILDTSSYPALIEVFRKRSSSATVLVKAFMSVGSTILPLMITFFMARDMFYGYTFFIMAAIFLFNAIHLFTLKFPEANVLEEVPQTEEEKEKNIKPVKAALIFKEKPKFMREGITVIAIGFTSVGLFLIIQTWLATYAQEVIGLPEAQAINLLSIYSFGGFVTVIILATLLDKLFKPITALIIYPMVAIIALVSLLFVESYAILVVLAFILGMATSGLFQLAVTLMAQFFPEKKGTSTAFVTLSSSIAFITLPYLTGLINRHIGVSYVFMFEIVIAVIAVVLAAFISYRYRKVFDLKSKNKILWRNP</sequence>
<evidence type="ECO:0000256" key="1">
    <source>
        <dbReference type="ARBA" id="ARBA00004651"/>
    </source>
</evidence>
<dbReference type="GO" id="GO:0005886">
    <property type="term" value="C:plasma membrane"/>
    <property type="evidence" value="ECO:0007669"/>
    <property type="project" value="UniProtKB-SubCell"/>
</dbReference>
<dbReference type="InterPro" id="IPR051788">
    <property type="entry name" value="MFS_Transporter"/>
</dbReference>
<feature type="transmembrane region" description="Helical" evidence="7">
    <location>
        <begin position="12"/>
        <end position="31"/>
    </location>
</feature>
<accession>A0A078M735</accession>
<evidence type="ECO:0000256" key="7">
    <source>
        <dbReference type="SAM" id="Phobius"/>
    </source>
</evidence>
<dbReference type="EMBL" id="CCSE01000001">
    <property type="protein sequence ID" value="CEA00521.1"/>
    <property type="molecule type" value="Genomic_DNA"/>
</dbReference>
<keyword evidence="5 7" id="KW-1133">Transmembrane helix</keyword>
<evidence type="ECO:0000256" key="3">
    <source>
        <dbReference type="ARBA" id="ARBA00022448"/>
    </source>
</evidence>
<feature type="domain" description="Major facilitator superfamily (MFS) profile" evidence="8">
    <location>
        <begin position="7"/>
        <end position="399"/>
    </location>
</feature>
<dbReference type="eggNOG" id="COG2814">
    <property type="taxonomic scope" value="Bacteria"/>
</dbReference>
<evidence type="ECO:0000313" key="10">
    <source>
        <dbReference type="Proteomes" id="UP000044136"/>
    </source>
</evidence>
<evidence type="ECO:0000313" key="9">
    <source>
        <dbReference type="EMBL" id="CEA00521.1"/>
    </source>
</evidence>
<evidence type="ECO:0000256" key="6">
    <source>
        <dbReference type="ARBA" id="ARBA00023136"/>
    </source>
</evidence>
<comment type="similarity">
    <text evidence="2">Belongs to the major facilitator superfamily.</text>
</comment>
<evidence type="ECO:0000256" key="4">
    <source>
        <dbReference type="ARBA" id="ARBA00022692"/>
    </source>
</evidence>
<dbReference type="GO" id="GO:0022857">
    <property type="term" value="F:transmembrane transporter activity"/>
    <property type="evidence" value="ECO:0007669"/>
    <property type="project" value="InterPro"/>
</dbReference>
<dbReference type="Gene3D" id="1.20.1250.20">
    <property type="entry name" value="MFS general substrate transporter like domains"/>
    <property type="match status" value="2"/>
</dbReference>
<proteinExistence type="inferred from homology"/>
<dbReference type="PROSITE" id="PS00216">
    <property type="entry name" value="SUGAR_TRANSPORT_1"/>
    <property type="match status" value="1"/>
</dbReference>
<feature type="transmembrane region" description="Helical" evidence="7">
    <location>
        <begin position="311"/>
        <end position="335"/>
    </location>
</feature>
<dbReference type="PANTHER" id="PTHR23514:SF3">
    <property type="entry name" value="BYPASS OF STOP CODON PROTEIN 6"/>
    <property type="match status" value="1"/>
</dbReference>
<dbReference type="Pfam" id="PF07690">
    <property type="entry name" value="MFS_1"/>
    <property type="match status" value="1"/>
</dbReference>
<dbReference type="PROSITE" id="PS50850">
    <property type="entry name" value="MFS"/>
    <property type="match status" value="1"/>
</dbReference>
<dbReference type="InterPro" id="IPR011701">
    <property type="entry name" value="MFS"/>
</dbReference>
<feature type="transmembrane region" description="Helical" evidence="7">
    <location>
        <begin position="222"/>
        <end position="245"/>
    </location>
</feature>
<keyword evidence="3" id="KW-0813">Transport</keyword>
<dbReference type="InterPro" id="IPR020846">
    <property type="entry name" value="MFS_dom"/>
</dbReference>
<reference evidence="9 10" key="1">
    <citation type="submission" date="2014-07" db="EMBL/GenBank/DDBJ databases">
        <authorList>
            <person name="Urmite Genomes Urmite Genomes"/>
        </authorList>
    </citation>
    <scope>NUCLEOTIDE SEQUENCE [LARGE SCALE GENOMIC DNA]</scope>
    <source>
        <strain evidence="9 10">13MG44_air</strain>
    </source>
</reference>
<feature type="transmembrane region" description="Helical" evidence="7">
    <location>
        <begin position="132"/>
        <end position="152"/>
    </location>
</feature>
<dbReference type="OrthoDB" id="7066727at2"/>
<dbReference type="Proteomes" id="UP000044136">
    <property type="component" value="Unassembled WGS sequence"/>
</dbReference>
<evidence type="ECO:0000259" key="8">
    <source>
        <dbReference type="PROSITE" id="PS50850"/>
    </source>
</evidence>
<feature type="transmembrane region" description="Helical" evidence="7">
    <location>
        <begin position="97"/>
        <end position="120"/>
    </location>
</feature>
<feature type="transmembrane region" description="Helical" evidence="7">
    <location>
        <begin position="257"/>
        <end position="279"/>
    </location>
</feature>
<feature type="transmembrane region" description="Helical" evidence="7">
    <location>
        <begin position="347"/>
        <end position="367"/>
    </location>
</feature>
<name>A0A078M735_9STAP</name>
<evidence type="ECO:0000256" key="5">
    <source>
        <dbReference type="ARBA" id="ARBA00022989"/>
    </source>
</evidence>
<feature type="transmembrane region" description="Helical" evidence="7">
    <location>
        <begin position="373"/>
        <end position="396"/>
    </location>
</feature>
<feature type="transmembrane region" description="Helical" evidence="7">
    <location>
        <begin position="73"/>
        <end position="91"/>
    </location>
</feature>
<protein>
    <submittedName>
        <fullName evidence="9">Inner membrane transport protein YdiM</fullName>
    </submittedName>
</protein>
<dbReference type="SUPFAM" id="SSF103473">
    <property type="entry name" value="MFS general substrate transporter"/>
    <property type="match status" value="1"/>
</dbReference>
<feature type="transmembrane region" description="Helical" evidence="7">
    <location>
        <begin position="158"/>
        <end position="178"/>
    </location>
</feature>
<comment type="subcellular location">
    <subcellularLocation>
        <location evidence="1">Cell membrane</location>
        <topology evidence="1">Multi-pass membrane protein</topology>
    </subcellularLocation>
</comment>
<keyword evidence="4 7" id="KW-0812">Transmembrane</keyword>
<dbReference type="HOGENOM" id="CLU_045105_0_1_9"/>
<dbReference type="RefSeq" id="WP_035809061.1">
    <property type="nucleotide sequence ID" value="NZ_CCSE01000001.1"/>
</dbReference>
<feature type="transmembrane region" description="Helical" evidence="7">
    <location>
        <begin position="286"/>
        <end position="305"/>
    </location>
</feature>
<dbReference type="AlphaFoldDB" id="A0A078M735"/>
<dbReference type="InterPro" id="IPR005829">
    <property type="entry name" value="Sugar_transporter_CS"/>
</dbReference>
<dbReference type="STRING" id="1461582.BN1048_00987"/>
<gene>
    <name evidence="9" type="primary">ydiM</name>
    <name evidence="9" type="ORF">BN1048_00987</name>
</gene>
<evidence type="ECO:0000256" key="2">
    <source>
        <dbReference type="ARBA" id="ARBA00008335"/>
    </source>
</evidence>
<keyword evidence="6 7" id="KW-0472">Membrane</keyword>
<dbReference type="PANTHER" id="PTHR23514">
    <property type="entry name" value="BYPASS OF STOP CODON PROTEIN 6"/>
    <property type="match status" value="1"/>
</dbReference>
<organism evidence="9 10">
    <name type="scientific">Jeotgalicoccus saudimassiliensis</name>
    <dbReference type="NCBI Taxonomy" id="1461582"/>
    <lineage>
        <taxon>Bacteria</taxon>
        <taxon>Bacillati</taxon>
        <taxon>Bacillota</taxon>
        <taxon>Bacilli</taxon>
        <taxon>Bacillales</taxon>
        <taxon>Staphylococcaceae</taxon>
        <taxon>Jeotgalicoccus</taxon>
    </lineage>
</organism>
<keyword evidence="10" id="KW-1185">Reference proteome</keyword>
<feature type="transmembrane region" description="Helical" evidence="7">
    <location>
        <begin position="43"/>
        <end position="61"/>
    </location>
</feature>